<evidence type="ECO:0000256" key="2">
    <source>
        <dbReference type="ARBA" id="ARBA00022692"/>
    </source>
</evidence>
<keyword evidence="2 5" id="KW-0812">Transmembrane</keyword>
<dbReference type="GO" id="GO:0016020">
    <property type="term" value="C:membrane"/>
    <property type="evidence" value="ECO:0007669"/>
    <property type="project" value="UniProtKB-SubCell"/>
</dbReference>
<comment type="subcellular location">
    <subcellularLocation>
        <location evidence="1">Membrane</location>
        <topology evidence="1">Multi-pass membrane protein</topology>
    </subcellularLocation>
</comment>
<sequence>MIIRKGNKPRAPEGLEPTVDDIARRLCAVHPILCPPDIDGSALFLAPPHVHVLRYKTSWPVSVAWTLLSTLVALMSLVSLVQPEWLVRERTDVYRPPLTYDPDDLAYMLGLYGACYRESDDNNAGGVAARGDALCFRFDDAPPGHEQPHAGARFPSATWRAGFLLFSSGSAVLCIGAVLAILSLAMHGTANRVAAAAVIGHAQAAGVILQATALLLFPWFLATAFAQAHCGDESGAFSLGHCRLGWASVLAGVSTLLGLYCPVLVRFVSYPVYAPCSWNVL</sequence>
<gene>
    <name evidence="6" type="ORF">HPB52_001380</name>
</gene>
<feature type="transmembrane region" description="Helical" evidence="5">
    <location>
        <begin position="246"/>
        <end position="265"/>
    </location>
</feature>
<feature type="transmembrane region" description="Helical" evidence="5">
    <location>
        <begin position="163"/>
        <end position="186"/>
    </location>
</feature>
<dbReference type="Gene3D" id="1.20.140.150">
    <property type="match status" value="1"/>
</dbReference>
<evidence type="ECO:0000256" key="5">
    <source>
        <dbReference type="SAM" id="Phobius"/>
    </source>
</evidence>
<dbReference type="Pfam" id="PF10242">
    <property type="entry name" value="L_HMGIC_fpl"/>
    <property type="match status" value="1"/>
</dbReference>
<dbReference type="InterPro" id="IPR019372">
    <property type="entry name" value="LHFPL"/>
</dbReference>
<accession>A0A9D4PUQ9</accession>
<keyword evidence="4 5" id="KW-0472">Membrane</keyword>
<evidence type="ECO:0000313" key="6">
    <source>
        <dbReference type="EMBL" id="KAH7955574.1"/>
    </source>
</evidence>
<name>A0A9D4PUQ9_RHISA</name>
<evidence type="ECO:0000313" key="7">
    <source>
        <dbReference type="Proteomes" id="UP000821837"/>
    </source>
</evidence>
<dbReference type="PANTHER" id="PTHR12489:SF22">
    <property type="entry name" value="SI:DKEY-35M8.1"/>
    <property type="match status" value="1"/>
</dbReference>
<dbReference type="OMA" id="YCPFLAY"/>
<reference evidence="6" key="1">
    <citation type="journal article" date="2020" name="Cell">
        <title>Large-Scale Comparative Analyses of Tick Genomes Elucidate Their Genetic Diversity and Vector Capacities.</title>
        <authorList>
            <consortium name="Tick Genome and Microbiome Consortium (TIGMIC)"/>
            <person name="Jia N."/>
            <person name="Wang J."/>
            <person name="Shi W."/>
            <person name="Du L."/>
            <person name="Sun Y."/>
            <person name="Zhan W."/>
            <person name="Jiang J.F."/>
            <person name="Wang Q."/>
            <person name="Zhang B."/>
            <person name="Ji P."/>
            <person name="Bell-Sakyi L."/>
            <person name="Cui X.M."/>
            <person name="Yuan T.T."/>
            <person name="Jiang B.G."/>
            <person name="Yang W.F."/>
            <person name="Lam T.T."/>
            <person name="Chang Q.C."/>
            <person name="Ding S.J."/>
            <person name="Wang X.J."/>
            <person name="Zhu J.G."/>
            <person name="Ruan X.D."/>
            <person name="Zhao L."/>
            <person name="Wei J.T."/>
            <person name="Ye R.Z."/>
            <person name="Que T.C."/>
            <person name="Du C.H."/>
            <person name="Zhou Y.H."/>
            <person name="Cheng J.X."/>
            <person name="Dai P.F."/>
            <person name="Guo W.B."/>
            <person name="Han X.H."/>
            <person name="Huang E.J."/>
            <person name="Li L.F."/>
            <person name="Wei W."/>
            <person name="Gao Y.C."/>
            <person name="Liu J.Z."/>
            <person name="Shao H.Z."/>
            <person name="Wang X."/>
            <person name="Wang C.C."/>
            <person name="Yang T.C."/>
            <person name="Huo Q.B."/>
            <person name="Li W."/>
            <person name="Chen H.Y."/>
            <person name="Chen S.E."/>
            <person name="Zhou L.G."/>
            <person name="Ni X.B."/>
            <person name="Tian J.H."/>
            <person name="Sheng Y."/>
            <person name="Liu T."/>
            <person name="Pan Y.S."/>
            <person name="Xia L.Y."/>
            <person name="Li J."/>
            <person name="Zhao F."/>
            <person name="Cao W.C."/>
        </authorList>
    </citation>
    <scope>NUCLEOTIDE SEQUENCE</scope>
    <source>
        <strain evidence="6">Rsan-2018</strain>
    </source>
</reference>
<dbReference type="EMBL" id="JABSTV010001250">
    <property type="protein sequence ID" value="KAH7955574.1"/>
    <property type="molecule type" value="Genomic_DNA"/>
</dbReference>
<dbReference type="VEuPathDB" id="VectorBase:RSAN_035574"/>
<dbReference type="PANTHER" id="PTHR12489">
    <property type="entry name" value="LIPOMA HMGIC FUSION PARTNER-LIKE PROTEIN"/>
    <property type="match status" value="1"/>
</dbReference>
<organism evidence="6 7">
    <name type="scientific">Rhipicephalus sanguineus</name>
    <name type="common">Brown dog tick</name>
    <name type="synonym">Ixodes sanguineus</name>
    <dbReference type="NCBI Taxonomy" id="34632"/>
    <lineage>
        <taxon>Eukaryota</taxon>
        <taxon>Metazoa</taxon>
        <taxon>Ecdysozoa</taxon>
        <taxon>Arthropoda</taxon>
        <taxon>Chelicerata</taxon>
        <taxon>Arachnida</taxon>
        <taxon>Acari</taxon>
        <taxon>Parasitiformes</taxon>
        <taxon>Ixodida</taxon>
        <taxon>Ixodoidea</taxon>
        <taxon>Ixodidae</taxon>
        <taxon>Rhipicephalinae</taxon>
        <taxon>Rhipicephalus</taxon>
        <taxon>Rhipicephalus</taxon>
    </lineage>
</organism>
<feature type="transmembrane region" description="Helical" evidence="5">
    <location>
        <begin position="207"/>
        <end position="226"/>
    </location>
</feature>
<dbReference type="OrthoDB" id="5975578at2759"/>
<evidence type="ECO:0000256" key="4">
    <source>
        <dbReference type="ARBA" id="ARBA00023136"/>
    </source>
</evidence>
<keyword evidence="7" id="KW-1185">Reference proteome</keyword>
<feature type="transmembrane region" description="Helical" evidence="5">
    <location>
        <begin position="63"/>
        <end position="81"/>
    </location>
</feature>
<comment type="caution">
    <text evidence="6">The sequence shown here is derived from an EMBL/GenBank/DDBJ whole genome shotgun (WGS) entry which is preliminary data.</text>
</comment>
<keyword evidence="3 5" id="KW-1133">Transmembrane helix</keyword>
<reference evidence="6" key="2">
    <citation type="submission" date="2021-09" db="EMBL/GenBank/DDBJ databases">
        <authorList>
            <person name="Jia N."/>
            <person name="Wang J."/>
            <person name="Shi W."/>
            <person name="Du L."/>
            <person name="Sun Y."/>
            <person name="Zhan W."/>
            <person name="Jiang J."/>
            <person name="Wang Q."/>
            <person name="Zhang B."/>
            <person name="Ji P."/>
            <person name="Sakyi L.B."/>
            <person name="Cui X."/>
            <person name="Yuan T."/>
            <person name="Jiang B."/>
            <person name="Yang W."/>
            <person name="Lam T.T.-Y."/>
            <person name="Chang Q."/>
            <person name="Ding S."/>
            <person name="Wang X."/>
            <person name="Zhu J."/>
            <person name="Ruan X."/>
            <person name="Zhao L."/>
            <person name="Wei J."/>
            <person name="Que T."/>
            <person name="Du C."/>
            <person name="Cheng J."/>
            <person name="Dai P."/>
            <person name="Han X."/>
            <person name="Huang E."/>
            <person name="Gao Y."/>
            <person name="Liu J."/>
            <person name="Shao H."/>
            <person name="Ye R."/>
            <person name="Li L."/>
            <person name="Wei W."/>
            <person name="Wang X."/>
            <person name="Wang C."/>
            <person name="Huo Q."/>
            <person name="Li W."/>
            <person name="Guo W."/>
            <person name="Chen H."/>
            <person name="Chen S."/>
            <person name="Zhou L."/>
            <person name="Zhou L."/>
            <person name="Ni X."/>
            <person name="Tian J."/>
            <person name="Zhou Y."/>
            <person name="Sheng Y."/>
            <person name="Liu T."/>
            <person name="Pan Y."/>
            <person name="Xia L."/>
            <person name="Li J."/>
            <person name="Zhao F."/>
            <person name="Cao W."/>
        </authorList>
    </citation>
    <scope>NUCLEOTIDE SEQUENCE</scope>
    <source>
        <strain evidence="6">Rsan-2018</strain>
        <tissue evidence="6">Larvae</tissue>
    </source>
</reference>
<evidence type="ECO:0000256" key="1">
    <source>
        <dbReference type="ARBA" id="ARBA00004141"/>
    </source>
</evidence>
<evidence type="ECO:0000256" key="3">
    <source>
        <dbReference type="ARBA" id="ARBA00022989"/>
    </source>
</evidence>
<protein>
    <submittedName>
        <fullName evidence="6">Uncharacterized protein</fullName>
    </submittedName>
</protein>
<dbReference type="AlphaFoldDB" id="A0A9D4PUQ9"/>
<dbReference type="Proteomes" id="UP000821837">
    <property type="component" value="Unassembled WGS sequence"/>
</dbReference>
<proteinExistence type="predicted"/>